<comment type="caution">
    <text evidence="4">The sequence shown here is derived from an EMBL/GenBank/DDBJ whole genome shotgun (WGS) entry which is preliminary data.</text>
</comment>
<evidence type="ECO:0000256" key="2">
    <source>
        <dbReference type="SAM" id="MobiDB-lite"/>
    </source>
</evidence>
<keyword evidence="3" id="KW-0472">Membrane</keyword>
<name>A0A645CY35_9ZZZZ</name>
<proteinExistence type="predicted"/>
<protein>
    <submittedName>
        <fullName evidence="4">Uncharacterized protein</fullName>
    </submittedName>
</protein>
<feature type="coiled-coil region" evidence="1">
    <location>
        <begin position="71"/>
        <end position="110"/>
    </location>
</feature>
<evidence type="ECO:0000256" key="3">
    <source>
        <dbReference type="SAM" id="Phobius"/>
    </source>
</evidence>
<dbReference type="EMBL" id="VSSQ01031253">
    <property type="protein sequence ID" value="MPM82066.1"/>
    <property type="molecule type" value="Genomic_DNA"/>
</dbReference>
<evidence type="ECO:0000256" key="1">
    <source>
        <dbReference type="SAM" id="Coils"/>
    </source>
</evidence>
<keyword evidence="3" id="KW-1133">Transmembrane helix</keyword>
<accession>A0A645CY35</accession>
<evidence type="ECO:0000313" key="4">
    <source>
        <dbReference type="EMBL" id="MPM82066.1"/>
    </source>
</evidence>
<keyword evidence="3" id="KW-0812">Transmembrane</keyword>
<feature type="transmembrane region" description="Helical" evidence="3">
    <location>
        <begin position="28"/>
        <end position="49"/>
    </location>
</feature>
<dbReference type="AlphaFoldDB" id="A0A645CY35"/>
<sequence>MSPDANQRDSARLQHEADRTRPQPRMSVMTYITILFGAAFLLLLLSYLMQARNNEEVISGLKASVSAMQSVDSLKTENTALAQQVEQLEEELARQTAAQAEDQAAAEESNARLETQLLAMDWLREIQTQYVRRYYKAARTMIAEFEAAGLPQYLPAQPLRSGADNESLSPKAQYDQIVAALS</sequence>
<feature type="compositionally biased region" description="Basic and acidic residues" evidence="2">
    <location>
        <begin position="1"/>
        <end position="21"/>
    </location>
</feature>
<feature type="region of interest" description="Disordered" evidence="2">
    <location>
        <begin position="1"/>
        <end position="22"/>
    </location>
</feature>
<gene>
    <name evidence="4" type="ORF">SDC9_129124</name>
</gene>
<reference evidence="4" key="1">
    <citation type="submission" date="2019-08" db="EMBL/GenBank/DDBJ databases">
        <authorList>
            <person name="Kucharzyk K."/>
            <person name="Murdoch R.W."/>
            <person name="Higgins S."/>
            <person name="Loffler F."/>
        </authorList>
    </citation>
    <scope>NUCLEOTIDE SEQUENCE</scope>
</reference>
<keyword evidence="1" id="KW-0175">Coiled coil</keyword>
<organism evidence="4">
    <name type="scientific">bioreactor metagenome</name>
    <dbReference type="NCBI Taxonomy" id="1076179"/>
    <lineage>
        <taxon>unclassified sequences</taxon>
        <taxon>metagenomes</taxon>
        <taxon>ecological metagenomes</taxon>
    </lineage>
</organism>